<dbReference type="InterPro" id="IPR005888">
    <property type="entry name" value="dTDP_Gluc_deHydtase"/>
</dbReference>
<evidence type="ECO:0000256" key="7">
    <source>
        <dbReference type="ARBA" id="ARBA00023239"/>
    </source>
</evidence>
<dbReference type="InterPro" id="IPR036291">
    <property type="entry name" value="NAD(P)-bd_dom_sf"/>
</dbReference>
<keyword evidence="7 8" id="KW-0456">Lyase</keyword>
<dbReference type="Gene3D" id="3.90.25.10">
    <property type="entry name" value="UDP-galactose 4-epimerase, domain 1"/>
    <property type="match status" value="1"/>
</dbReference>
<comment type="catalytic activity">
    <reaction evidence="1 8">
        <text>dTDP-alpha-D-glucose = dTDP-4-dehydro-6-deoxy-alpha-D-glucose + H2O</text>
        <dbReference type="Rhea" id="RHEA:17221"/>
        <dbReference type="ChEBI" id="CHEBI:15377"/>
        <dbReference type="ChEBI" id="CHEBI:57477"/>
        <dbReference type="ChEBI" id="CHEBI:57649"/>
        <dbReference type="EC" id="4.2.1.46"/>
    </reaction>
</comment>
<protein>
    <recommendedName>
        <fullName evidence="5 8">dTDP-glucose 4,6-dehydratase</fullName>
        <ecNumber evidence="4 8">4.2.1.46</ecNumber>
    </recommendedName>
</protein>
<dbReference type="Pfam" id="PF16363">
    <property type="entry name" value="GDP_Man_Dehyd"/>
    <property type="match status" value="1"/>
</dbReference>
<dbReference type="RefSeq" id="WP_141275602.1">
    <property type="nucleotide sequence ID" value="NZ_BJMM01000026.1"/>
</dbReference>
<comment type="cofactor">
    <cofactor evidence="2 8">
        <name>NAD(+)</name>
        <dbReference type="ChEBI" id="CHEBI:57540"/>
    </cofactor>
</comment>
<organism evidence="10 11">
    <name type="scientific">Streptomyces cacaoi</name>
    <dbReference type="NCBI Taxonomy" id="1898"/>
    <lineage>
        <taxon>Bacteria</taxon>
        <taxon>Bacillati</taxon>
        <taxon>Actinomycetota</taxon>
        <taxon>Actinomycetes</taxon>
        <taxon>Kitasatosporales</taxon>
        <taxon>Streptomycetaceae</taxon>
        <taxon>Streptomyces</taxon>
    </lineage>
</organism>
<dbReference type="NCBIfam" id="TIGR01181">
    <property type="entry name" value="dTDP_gluc_dehyt"/>
    <property type="match status" value="1"/>
</dbReference>
<dbReference type="GO" id="GO:0008460">
    <property type="term" value="F:dTDP-glucose 4,6-dehydratase activity"/>
    <property type="evidence" value="ECO:0007669"/>
    <property type="project" value="UniProtKB-EC"/>
</dbReference>
<dbReference type="CDD" id="cd05246">
    <property type="entry name" value="dTDP_GD_SDR_e"/>
    <property type="match status" value="1"/>
</dbReference>
<keyword evidence="11" id="KW-1185">Reference proteome</keyword>
<name>A0A4Y3R5C6_STRCI</name>
<evidence type="ECO:0000256" key="6">
    <source>
        <dbReference type="ARBA" id="ARBA00023027"/>
    </source>
</evidence>
<sequence length="328" mass="36043">MRVLVTGGAGFIGSHFVRTLLAAPHARTPRTRRPETVTVLDSLTYAGNPENLREVEGDARLRFVRGDILDAECVGPLVAAHDAVVHLAAESHVDRSIAGGAPFASTNVLGTQTLLEAAARTEHPVTFLHVSTDEVYGSLPVGSWTEDQPLDPASPYSAAKAGSDLLALAYHRTHGLDVRITRCSNNFGPRQFPEKIIPLFLTRLIEGRTVPLYGDGSQVRDWLHVEDHCRALRLVLEGGRPGEIYNIGGGTELSNKMLTDRLLAACGADWDSVEHVPDRKGHDLRYSVDWTKIRDELGYTPRRTFDEALADTVAWYRANRAWWAPLVG</sequence>
<dbReference type="SUPFAM" id="SSF51735">
    <property type="entry name" value="NAD(P)-binding Rossmann-fold domains"/>
    <property type="match status" value="1"/>
</dbReference>
<feature type="domain" description="NAD(P)-binding" evidence="9">
    <location>
        <begin position="4"/>
        <end position="311"/>
    </location>
</feature>
<keyword evidence="6" id="KW-0520">NAD</keyword>
<dbReference type="EC" id="4.2.1.46" evidence="4 8"/>
<dbReference type="GO" id="GO:0009225">
    <property type="term" value="P:nucleotide-sugar metabolic process"/>
    <property type="evidence" value="ECO:0007669"/>
    <property type="project" value="InterPro"/>
</dbReference>
<gene>
    <name evidence="10" type="primary">rfbB_2</name>
    <name evidence="10" type="ORF">SCA03_45440</name>
</gene>
<accession>A0A4Y3R5C6</accession>
<comment type="similarity">
    <text evidence="3 8">Belongs to the NAD(P)-dependent epimerase/dehydratase family. dTDP-glucose dehydratase subfamily.</text>
</comment>
<dbReference type="PANTHER" id="PTHR43000">
    <property type="entry name" value="DTDP-D-GLUCOSE 4,6-DEHYDRATASE-RELATED"/>
    <property type="match status" value="1"/>
</dbReference>
<dbReference type="InterPro" id="IPR016040">
    <property type="entry name" value="NAD(P)-bd_dom"/>
</dbReference>
<dbReference type="AlphaFoldDB" id="A0A4Y3R5C6"/>
<evidence type="ECO:0000256" key="5">
    <source>
        <dbReference type="ARBA" id="ARBA00016977"/>
    </source>
</evidence>
<evidence type="ECO:0000259" key="9">
    <source>
        <dbReference type="Pfam" id="PF16363"/>
    </source>
</evidence>
<comment type="caution">
    <text evidence="10">The sequence shown here is derived from an EMBL/GenBank/DDBJ whole genome shotgun (WGS) entry which is preliminary data.</text>
</comment>
<dbReference type="OrthoDB" id="9801785at2"/>
<reference evidence="10 11" key="1">
    <citation type="submission" date="2019-06" db="EMBL/GenBank/DDBJ databases">
        <title>Whole genome shotgun sequence of Streptomyces cacaoi subsp. cacaoi NBRC 12748.</title>
        <authorList>
            <person name="Hosoyama A."/>
            <person name="Uohara A."/>
            <person name="Ohji S."/>
            <person name="Ichikawa N."/>
        </authorList>
    </citation>
    <scope>NUCLEOTIDE SEQUENCE [LARGE SCALE GENOMIC DNA]</scope>
    <source>
        <strain evidence="10 11">NBRC 12748</strain>
    </source>
</reference>
<dbReference type="EMBL" id="BJMM01000026">
    <property type="protein sequence ID" value="GEB51993.1"/>
    <property type="molecule type" value="Genomic_DNA"/>
</dbReference>
<evidence type="ECO:0000313" key="11">
    <source>
        <dbReference type="Proteomes" id="UP000319210"/>
    </source>
</evidence>
<dbReference type="Gene3D" id="3.40.50.720">
    <property type="entry name" value="NAD(P)-binding Rossmann-like Domain"/>
    <property type="match status" value="1"/>
</dbReference>
<dbReference type="Proteomes" id="UP000319210">
    <property type="component" value="Unassembled WGS sequence"/>
</dbReference>
<evidence type="ECO:0000256" key="8">
    <source>
        <dbReference type="RuleBase" id="RU004473"/>
    </source>
</evidence>
<evidence type="ECO:0000256" key="3">
    <source>
        <dbReference type="ARBA" id="ARBA00008178"/>
    </source>
</evidence>
<evidence type="ECO:0000256" key="4">
    <source>
        <dbReference type="ARBA" id="ARBA00011990"/>
    </source>
</evidence>
<proteinExistence type="inferred from homology"/>
<evidence type="ECO:0000256" key="1">
    <source>
        <dbReference type="ARBA" id="ARBA00001539"/>
    </source>
</evidence>
<evidence type="ECO:0000256" key="2">
    <source>
        <dbReference type="ARBA" id="ARBA00001911"/>
    </source>
</evidence>
<evidence type="ECO:0000313" key="10">
    <source>
        <dbReference type="EMBL" id="GEB51993.1"/>
    </source>
</evidence>